<evidence type="ECO:0000313" key="1">
    <source>
        <dbReference type="EMBL" id="KMP04810.1"/>
    </source>
</evidence>
<evidence type="ECO:0000313" key="2">
    <source>
        <dbReference type="Proteomes" id="UP000054565"/>
    </source>
</evidence>
<sequence length="179" mass="19795">MSRGEYAEEKNTQAINQEVRPAGQSVSFESSVCLLPLASAAERMHSRFPRSGVLTPHSGGTAVDCFGMFSRPESSKELWWQVAPVCFSLLGYPTAHPGKREAQKRFMDGPWRFRCLCPLLDGVECSATSTAQPAQRTSSSHRLVLGLGGRSNCDSCRQYGRHRDPRTALWIAQGFSSRE</sequence>
<gene>
    <name evidence="1" type="ORF">CIRG_04491</name>
</gene>
<proteinExistence type="predicted"/>
<reference evidence="2" key="1">
    <citation type="journal article" date="2010" name="Genome Res.">
        <title>Population genomic sequencing of Coccidioides fungi reveals recent hybridization and transposon control.</title>
        <authorList>
            <person name="Neafsey D.E."/>
            <person name="Barker B.M."/>
            <person name="Sharpton T.J."/>
            <person name="Stajich J.E."/>
            <person name="Park D.J."/>
            <person name="Whiston E."/>
            <person name="Hung C.-Y."/>
            <person name="McMahan C."/>
            <person name="White J."/>
            <person name="Sykes S."/>
            <person name="Heiman D."/>
            <person name="Young S."/>
            <person name="Zeng Q."/>
            <person name="Abouelleil A."/>
            <person name="Aftuck L."/>
            <person name="Bessette D."/>
            <person name="Brown A."/>
            <person name="FitzGerald M."/>
            <person name="Lui A."/>
            <person name="Macdonald J.P."/>
            <person name="Priest M."/>
            <person name="Orbach M.J."/>
            <person name="Galgiani J.N."/>
            <person name="Kirkland T.N."/>
            <person name="Cole G.T."/>
            <person name="Birren B.W."/>
            <person name="Henn M.R."/>
            <person name="Taylor J.W."/>
            <person name="Rounsley S.D."/>
        </authorList>
    </citation>
    <scope>NUCLEOTIDE SEQUENCE [LARGE SCALE GENOMIC DNA]</scope>
    <source>
        <strain evidence="2">RMSCC 2394</strain>
    </source>
</reference>
<dbReference type="Proteomes" id="UP000054565">
    <property type="component" value="Unassembled WGS sequence"/>
</dbReference>
<protein>
    <submittedName>
        <fullName evidence="1">Uncharacterized protein</fullName>
    </submittedName>
</protein>
<name>A0A0J6YAM5_COCIT</name>
<dbReference type="AlphaFoldDB" id="A0A0J6YAM5"/>
<accession>A0A0J6YAM5</accession>
<dbReference type="EMBL" id="DS028095">
    <property type="protein sequence ID" value="KMP04810.1"/>
    <property type="molecule type" value="Genomic_DNA"/>
</dbReference>
<organism evidence="1 2">
    <name type="scientific">Coccidioides immitis RMSCC 2394</name>
    <dbReference type="NCBI Taxonomy" id="404692"/>
    <lineage>
        <taxon>Eukaryota</taxon>
        <taxon>Fungi</taxon>
        <taxon>Dikarya</taxon>
        <taxon>Ascomycota</taxon>
        <taxon>Pezizomycotina</taxon>
        <taxon>Eurotiomycetes</taxon>
        <taxon>Eurotiomycetidae</taxon>
        <taxon>Onygenales</taxon>
        <taxon>Onygenaceae</taxon>
        <taxon>Coccidioides</taxon>
    </lineage>
</organism>